<evidence type="ECO:0008006" key="4">
    <source>
        <dbReference type="Google" id="ProtNLM"/>
    </source>
</evidence>
<gene>
    <name evidence="2" type="ORF">EYC87_00175</name>
</gene>
<name>A0ABT3SPU1_9GAMM</name>
<feature type="chain" id="PRO_5045053179" description="Bacterial repeat domain-containing protein" evidence="1">
    <location>
        <begin position="28"/>
        <end position="332"/>
    </location>
</feature>
<protein>
    <recommendedName>
        <fullName evidence="4">Bacterial repeat domain-containing protein</fullName>
    </recommendedName>
</protein>
<reference evidence="2" key="1">
    <citation type="submission" date="2019-02" db="EMBL/GenBank/DDBJ databases">
        <authorList>
            <person name="Li S.-H."/>
        </authorList>
    </citation>
    <scope>NUCLEOTIDE SEQUENCE</scope>
    <source>
        <strain evidence="2">IMCC8485</strain>
    </source>
</reference>
<keyword evidence="1" id="KW-0732">Signal</keyword>
<evidence type="ECO:0000256" key="1">
    <source>
        <dbReference type="SAM" id="SignalP"/>
    </source>
</evidence>
<dbReference type="PROSITE" id="PS51257">
    <property type="entry name" value="PROKAR_LIPOPROTEIN"/>
    <property type="match status" value="1"/>
</dbReference>
<dbReference type="RefSeq" id="WP_279251067.1">
    <property type="nucleotide sequence ID" value="NZ_SHNP01000001.1"/>
</dbReference>
<evidence type="ECO:0000313" key="2">
    <source>
        <dbReference type="EMBL" id="MCX2971998.1"/>
    </source>
</evidence>
<keyword evidence="3" id="KW-1185">Reference proteome</keyword>
<feature type="signal peptide" evidence="1">
    <location>
        <begin position="1"/>
        <end position="27"/>
    </location>
</feature>
<proteinExistence type="predicted"/>
<sequence>MNTLLFRLLAVATAVSLLSGCFIRVNTAPGGVVEIQSGNFPTCQSDTECEDIPVVDFLFDETFVAVADEGYDFVRWKQASLHFYGCSTNPAARLYTAPLEDSTLAVFLEREDVTFLTPVFRSTGPDVDYSSGFECNDITSEALGDNWVSYVNIFEADGSTYVGGYAVEGGAPNSGNISALTLNEGGTDQFLRQLNVFSNYDSEYNGQLQHERGQFVEVNVYQEYRLGAEAAGTYVFTFDAKLPGEGALTAASQAIAFAKVLDPENSYQPTEPPVTTDTGTLGTTWETRSIEITLTSEMAGMLLQFGFANTATNYDPTGIIYDNVSFKIVSEG</sequence>
<organism evidence="2 3">
    <name type="scientific">Candidatus Seongchinamella marina</name>
    <dbReference type="NCBI Taxonomy" id="2518990"/>
    <lineage>
        <taxon>Bacteria</taxon>
        <taxon>Pseudomonadati</taxon>
        <taxon>Pseudomonadota</taxon>
        <taxon>Gammaproteobacteria</taxon>
        <taxon>Cellvibrionales</taxon>
        <taxon>Halieaceae</taxon>
        <taxon>Seongchinamella</taxon>
    </lineage>
</organism>
<dbReference type="Proteomes" id="UP001143307">
    <property type="component" value="Unassembled WGS sequence"/>
</dbReference>
<dbReference type="EMBL" id="SHNP01000001">
    <property type="protein sequence ID" value="MCX2971998.1"/>
    <property type="molecule type" value="Genomic_DNA"/>
</dbReference>
<accession>A0ABT3SPU1</accession>
<dbReference type="Gene3D" id="2.60.120.260">
    <property type="entry name" value="Galactose-binding domain-like"/>
    <property type="match status" value="1"/>
</dbReference>
<evidence type="ECO:0000313" key="3">
    <source>
        <dbReference type="Proteomes" id="UP001143307"/>
    </source>
</evidence>
<comment type="caution">
    <text evidence="2">The sequence shown here is derived from an EMBL/GenBank/DDBJ whole genome shotgun (WGS) entry which is preliminary data.</text>
</comment>